<dbReference type="Gene3D" id="2.60.40.3500">
    <property type="match status" value="1"/>
</dbReference>
<dbReference type="GO" id="GO:0009306">
    <property type="term" value="P:protein secretion"/>
    <property type="evidence" value="ECO:0007669"/>
    <property type="project" value="InterPro"/>
</dbReference>
<comment type="caution">
    <text evidence="9">The sequence shown here is derived from an EMBL/GenBank/DDBJ whole genome shotgun (WGS) entry which is preliminary data.</text>
</comment>
<evidence type="ECO:0000256" key="7">
    <source>
        <dbReference type="SAM" id="SignalP"/>
    </source>
</evidence>
<evidence type="ECO:0000256" key="6">
    <source>
        <dbReference type="SAM" id="MobiDB-lite"/>
    </source>
</evidence>
<feature type="signal peptide" evidence="7">
    <location>
        <begin position="1"/>
        <end position="26"/>
    </location>
</feature>
<reference evidence="9 10" key="1">
    <citation type="journal article" date="2019" name="Front. Microbiol.">
        <title>Genomic Features for Desiccation Tolerance and Sugar Biosynthesis in the Extremophile Gloeocapsopsis sp. UTEX B3054.</title>
        <authorList>
            <person name="Urrejola C."/>
            <person name="Alcorta J."/>
            <person name="Salas L."/>
            <person name="Vasquez M."/>
            <person name="Polz M.F."/>
            <person name="Vicuna R."/>
            <person name="Diez B."/>
        </authorList>
    </citation>
    <scope>NUCLEOTIDE SEQUENCE [LARGE SCALE GENOMIC DNA]</scope>
    <source>
        <strain evidence="9 10">1H9</strain>
    </source>
</reference>
<dbReference type="InterPro" id="IPR021731">
    <property type="entry name" value="AMIN_dom"/>
</dbReference>
<dbReference type="InterPro" id="IPR050810">
    <property type="entry name" value="Bact_Secretion_Sys_Channel"/>
</dbReference>
<proteinExistence type="inferred from homology"/>
<dbReference type="InterPro" id="IPR001775">
    <property type="entry name" value="GspD/PilQ"/>
</dbReference>
<dbReference type="EMBL" id="NAPY01000002">
    <property type="protein sequence ID" value="MUL35249.1"/>
    <property type="molecule type" value="Genomic_DNA"/>
</dbReference>
<evidence type="ECO:0000256" key="2">
    <source>
        <dbReference type="ARBA" id="ARBA00023136"/>
    </source>
</evidence>
<dbReference type="PRINTS" id="PR00811">
    <property type="entry name" value="BCTERIALGSPD"/>
</dbReference>
<feature type="compositionally biased region" description="Low complexity" evidence="6">
    <location>
        <begin position="141"/>
        <end position="164"/>
    </location>
</feature>
<dbReference type="Proteomes" id="UP000441797">
    <property type="component" value="Unassembled WGS sequence"/>
</dbReference>
<comment type="subcellular location">
    <subcellularLocation>
        <location evidence="5">Cell outer membrane</location>
    </subcellularLocation>
</comment>
<organism evidence="9 10">
    <name type="scientific">Gloeocapsopsis dulcis AAB1 = 1H9</name>
    <dbReference type="NCBI Taxonomy" id="1433147"/>
    <lineage>
        <taxon>Bacteria</taxon>
        <taxon>Bacillati</taxon>
        <taxon>Cyanobacteriota</taxon>
        <taxon>Cyanophyceae</taxon>
        <taxon>Oscillatoriophycideae</taxon>
        <taxon>Chroococcales</taxon>
        <taxon>Chroococcaceae</taxon>
        <taxon>Gloeocapsopsis</taxon>
        <taxon>Gloeocapsopsis dulcis</taxon>
    </lineage>
</organism>
<feature type="region of interest" description="Disordered" evidence="6">
    <location>
        <begin position="254"/>
        <end position="275"/>
    </location>
</feature>
<comment type="similarity">
    <text evidence="4">Belongs to the bacterial secretin family.</text>
</comment>
<dbReference type="PANTHER" id="PTHR30332">
    <property type="entry name" value="PROBABLE GENERAL SECRETION PATHWAY PROTEIN D"/>
    <property type="match status" value="1"/>
</dbReference>
<dbReference type="InterPro" id="IPR005644">
    <property type="entry name" value="NolW-like"/>
</dbReference>
<keyword evidence="2" id="KW-0472">Membrane</keyword>
<feature type="compositionally biased region" description="Low complexity" evidence="6">
    <location>
        <begin position="254"/>
        <end position="268"/>
    </location>
</feature>
<dbReference type="Pfam" id="PF00263">
    <property type="entry name" value="Secretin"/>
    <property type="match status" value="1"/>
</dbReference>
<evidence type="ECO:0000313" key="9">
    <source>
        <dbReference type="EMBL" id="MUL35249.1"/>
    </source>
</evidence>
<evidence type="ECO:0000256" key="1">
    <source>
        <dbReference type="ARBA" id="ARBA00022448"/>
    </source>
</evidence>
<dbReference type="RefSeq" id="WP_105220076.1">
    <property type="nucleotide sequence ID" value="NZ_CAWNSU010000057.1"/>
</dbReference>
<gene>
    <name evidence="9" type="ORF">BWI75_02450</name>
</gene>
<evidence type="ECO:0000256" key="5">
    <source>
        <dbReference type="RuleBase" id="RU004004"/>
    </source>
</evidence>
<evidence type="ECO:0000256" key="4">
    <source>
        <dbReference type="RuleBase" id="RU004003"/>
    </source>
</evidence>
<name>A0A6N8FQM8_9CHRO</name>
<keyword evidence="3" id="KW-0998">Cell outer membrane</keyword>
<keyword evidence="10" id="KW-1185">Reference proteome</keyword>
<protein>
    <submittedName>
        <fullName evidence="9">General secretion pathway protein GspD</fullName>
    </submittedName>
</protein>
<dbReference type="Pfam" id="PF03958">
    <property type="entry name" value="Secretin_N"/>
    <property type="match status" value="1"/>
</dbReference>
<dbReference type="PANTHER" id="PTHR30332:SF17">
    <property type="entry name" value="TYPE IV PILIATION SYSTEM PROTEIN DR_0774-RELATED"/>
    <property type="match status" value="1"/>
</dbReference>
<dbReference type="InterPro" id="IPR004846">
    <property type="entry name" value="T2SS/T3SS_dom"/>
</dbReference>
<dbReference type="Pfam" id="PF07660">
    <property type="entry name" value="STN"/>
    <property type="match status" value="1"/>
</dbReference>
<feature type="region of interest" description="Disordered" evidence="6">
    <location>
        <begin position="135"/>
        <end position="187"/>
    </location>
</feature>
<feature type="domain" description="Secretin/TonB short N-terminal" evidence="8">
    <location>
        <begin position="246"/>
        <end position="311"/>
    </location>
</feature>
<dbReference type="Pfam" id="PF11741">
    <property type="entry name" value="AMIN"/>
    <property type="match status" value="1"/>
</dbReference>
<accession>A0A6N8FQM8</accession>
<dbReference type="GO" id="GO:0009279">
    <property type="term" value="C:cell outer membrane"/>
    <property type="evidence" value="ECO:0007669"/>
    <property type="project" value="UniProtKB-SubCell"/>
</dbReference>
<evidence type="ECO:0000313" key="10">
    <source>
        <dbReference type="Proteomes" id="UP000441797"/>
    </source>
</evidence>
<keyword evidence="1 5" id="KW-0813">Transport</keyword>
<evidence type="ECO:0000256" key="3">
    <source>
        <dbReference type="ARBA" id="ARBA00023237"/>
    </source>
</evidence>
<dbReference type="GO" id="GO:0015627">
    <property type="term" value="C:type II protein secretion system complex"/>
    <property type="evidence" value="ECO:0007669"/>
    <property type="project" value="TreeGrafter"/>
</dbReference>
<keyword evidence="7" id="KW-0732">Signal</keyword>
<dbReference type="AlphaFoldDB" id="A0A6N8FQM8"/>
<sequence length="703" mass="74592">MRQLPGSGVILAGATLSLLAVQPVWAAATQVTAVRLNPTNQGLNVILETAAGDRPQIFTSSRGNALVADIINTQLRTPQGNSFRQDNPAPGISSVSLTQLDQNSVRLVVTGTTNAPSSQPAAKTAQGITFSISPASGVPVAQQPPTNQTPAPQQQQQTPANQTPGVLVPNPDVQIQGTPTPQPGTPTPPPFLPRAVAPPVGDIAVSNVDSSAATIDLETAERVPRLVLREAPVREVLALLARAAGLNLAFSAAPAPGTQQAQTEPTPGGEDGPRISLDIENESVQDVFNYVLRISGLQANRTGRTIFVAPRLTNEARNVIVRSLRLNQINVGSALNFLVAMGAESAVSRERVVTSVNAVPVGGSATPVTQTQTSTETRVETQRIDFQDSIPLLRGLQVVGDERTNSVSLIGTPRQVEIATAQLVQVDSRRRQVAVNVKIVDVNLSDANLFNTSFSFGLGDNFFQFNNTGNAVINFGRNNSPAGFNANQLRNFTSRFLAQLETSVENGNAKILTDPTLTVQEGQTAQVNLTTEVPGGIQVQFISPTVGAPAIPVRTVDIREAGLSLAIQITRIDDNGFVNLSVAPSVSAPTNTIDTGDGGLVTFLSTRSFSSGQIRLRDRQTLVISGIIQETDRAQVSKVPILGDIPLLGALFRRTNKTNQRQEVIVLLTPQVLDDSQNATAGYNYTPSPEARQILERQGFQSQ</sequence>
<feature type="chain" id="PRO_5026957106" evidence="7">
    <location>
        <begin position="27"/>
        <end position="703"/>
    </location>
</feature>
<dbReference type="InterPro" id="IPR011662">
    <property type="entry name" value="Secretin/TonB_short_N"/>
</dbReference>
<dbReference type="SMART" id="SM00965">
    <property type="entry name" value="STN"/>
    <property type="match status" value="1"/>
</dbReference>
<evidence type="ECO:0000259" key="8">
    <source>
        <dbReference type="SMART" id="SM00965"/>
    </source>
</evidence>